<keyword evidence="3" id="KW-1003">Cell membrane</keyword>
<name>A0A5C7ETS7_9PROT</name>
<feature type="transmembrane region" description="Helical" evidence="7">
    <location>
        <begin position="209"/>
        <end position="239"/>
    </location>
</feature>
<evidence type="ECO:0000256" key="1">
    <source>
        <dbReference type="ARBA" id="ARBA00004651"/>
    </source>
</evidence>
<evidence type="ECO:0000256" key="4">
    <source>
        <dbReference type="ARBA" id="ARBA00022692"/>
    </source>
</evidence>
<comment type="subcellular location">
    <subcellularLocation>
        <location evidence="1">Cell membrane</location>
        <topology evidence="1">Multi-pass membrane protein</topology>
    </subcellularLocation>
</comment>
<comment type="caution">
    <text evidence="9">The sequence shown here is derived from an EMBL/GenBank/DDBJ whole genome shotgun (WGS) entry which is preliminary data.</text>
</comment>
<evidence type="ECO:0000256" key="7">
    <source>
        <dbReference type="SAM" id="Phobius"/>
    </source>
</evidence>
<evidence type="ECO:0000256" key="5">
    <source>
        <dbReference type="ARBA" id="ARBA00022989"/>
    </source>
</evidence>
<accession>A0A5C7ETS7</accession>
<organism evidence="9 10">
    <name type="scientific">Pelomicrobium methylotrophicum</name>
    <dbReference type="NCBI Taxonomy" id="2602750"/>
    <lineage>
        <taxon>Bacteria</taxon>
        <taxon>Pseudomonadati</taxon>
        <taxon>Pseudomonadota</taxon>
        <taxon>Hydrogenophilia</taxon>
        <taxon>Hydrogenophilia incertae sedis</taxon>
        <taxon>Pelomicrobium</taxon>
    </lineage>
</organism>
<keyword evidence="6 7" id="KW-0472">Membrane</keyword>
<evidence type="ECO:0000256" key="2">
    <source>
        <dbReference type="ARBA" id="ARBA00005745"/>
    </source>
</evidence>
<keyword evidence="4 7" id="KW-0812">Transmembrane</keyword>
<dbReference type="InterPro" id="IPR018076">
    <property type="entry name" value="T2SS_GspF_dom"/>
</dbReference>
<feature type="transmembrane region" description="Helical" evidence="7">
    <location>
        <begin position="367"/>
        <end position="388"/>
    </location>
</feature>
<dbReference type="PANTHER" id="PTHR30012:SF0">
    <property type="entry name" value="TYPE II SECRETION SYSTEM PROTEIN F-RELATED"/>
    <property type="match status" value="1"/>
</dbReference>
<dbReference type="Proteomes" id="UP000321201">
    <property type="component" value="Unassembled WGS sequence"/>
</dbReference>
<evidence type="ECO:0000256" key="6">
    <source>
        <dbReference type="ARBA" id="ARBA00023136"/>
    </source>
</evidence>
<dbReference type="InParanoid" id="A0A5C7ETS7"/>
<gene>
    <name evidence="9" type="ORF">FR698_09600</name>
</gene>
<evidence type="ECO:0000259" key="8">
    <source>
        <dbReference type="Pfam" id="PF00482"/>
    </source>
</evidence>
<sequence length="396" mass="43531">MDFAYDYIAKTPVGEPVQGVVYAVNRDQAWHKIRRMFGYEPGDIRLNPMESLRALVSSGFDPQDLARFYTSIGRRLERGRSLPDGLDDALEFILDKRLRQAVAALRAAVMNGRSLADAMLISGFEERDAMAVRSVEPSGRTPQAFESLARDLMRGIRLRRAIRSVLWMPVATLVLVYALGYGAITFMAPRLSKFFSMLPGAELPPFTEAFYAFAGWFNGNLALGTALYAAAGVAAVIFVRSPYFDAIVDRIATVREMRERADMAALWSSFAMLYEAGVNMEEACRLLAQAGRREKSRMAFAALGRNLRAGLPLEQACARAGFPGYVARGVASAASGGDVASGIEEMAHGLYEDVAEMSDRLKNAVEIGSYVFIGLFVLGFVMVTWYPMVSATLSRL</sequence>
<feature type="domain" description="Type II secretion system protein GspF" evidence="8">
    <location>
        <begin position="69"/>
        <end position="189"/>
    </location>
</feature>
<comment type="similarity">
    <text evidence="2">Belongs to the GSP F family.</text>
</comment>
<dbReference type="Pfam" id="PF00482">
    <property type="entry name" value="T2SSF"/>
    <property type="match status" value="2"/>
</dbReference>
<feature type="transmembrane region" description="Helical" evidence="7">
    <location>
        <begin position="165"/>
        <end position="189"/>
    </location>
</feature>
<evidence type="ECO:0000313" key="9">
    <source>
        <dbReference type="EMBL" id="TXF11584.1"/>
    </source>
</evidence>
<evidence type="ECO:0000313" key="10">
    <source>
        <dbReference type="Proteomes" id="UP000321201"/>
    </source>
</evidence>
<evidence type="ECO:0000256" key="3">
    <source>
        <dbReference type="ARBA" id="ARBA00022475"/>
    </source>
</evidence>
<protein>
    <recommendedName>
        <fullName evidence="8">Type II secretion system protein GspF domain-containing protein</fullName>
    </recommendedName>
</protein>
<keyword evidence="10" id="KW-1185">Reference proteome</keyword>
<dbReference type="InterPro" id="IPR003004">
    <property type="entry name" value="GspF/PilC"/>
</dbReference>
<dbReference type="AlphaFoldDB" id="A0A5C7ETS7"/>
<keyword evidence="5 7" id="KW-1133">Transmembrane helix</keyword>
<dbReference type="OrthoDB" id="9805682at2"/>
<dbReference type="Gene3D" id="1.20.81.30">
    <property type="entry name" value="Type II secretion system (T2SS), domain F"/>
    <property type="match status" value="2"/>
</dbReference>
<dbReference type="PANTHER" id="PTHR30012">
    <property type="entry name" value="GENERAL SECRETION PATHWAY PROTEIN"/>
    <property type="match status" value="1"/>
</dbReference>
<dbReference type="EMBL" id="VPFL01000012">
    <property type="protein sequence ID" value="TXF11584.1"/>
    <property type="molecule type" value="Genomic_DNA"/>
</dbReference>
<feature type="domain" description="Type II secretion system protein GspF" evidence="8">
    <location>
        <begin position="269"/>
        <end position="383"/>
    </location>
</feature>
<proteinExistence type="inferred from homology"/>
<dbReference type="InterPro" id="IPR042094">
    <property type="entry name" value="T2SS_GspF_sf"/>
</dbReference>
<reference evidence="9 10" key="1">
    <citation type="submission" date="2019-08" db="EMBL/GenBank/DDBJ databases">
        <title>Pelomicrobium methylotrophicum gen. nov., sp. nov. a moderately thermophilic, facultatively anaerobic, lithoautotrophic and methylotrophic bacterium isolated from a terrestrial mud volcano.</title>
        <authorList>
            <person name="Slobodkina G.B."/>
            <person name="Merkel A.Y."/>
            <person name="Slobodkin A.I."/>
        </authorList>
    </citation>
    <scope>NUCLEOTIDE SEQUENCE [LARGE SCALE GENOMIC DNA]</scope>
    <source>
        <strain evidence="9 10">SM250</strain>
    </source>
</reference>
<dbReference type="GO" id="GO:0005886">
    <property type="term" value="C:plasma membrane"/>
    <property type="evidence" value="ECO:0007669"/>
    <property type="project" value="UniProtKB-SubCell"/>
</dbReference>